<feature type="domain" description="DUF7044" evidence="4">
    <location>
        <begin position="800"/>
        <end position="875"/>
    </location>
</feature>
<feature type="region of interest" description="Disordered" evidence="1">
    <location>
        <begin position="25"/>
        <end position="47"/>
    </location>
</feature>
<feature type="region of interest" description="Disordered" evidence="1">
    <location>
        <begin position="722"/>
        <end position="741"/>
    </location>
</feature>
<keyword evidence="6" id="KW-1185">Reference proteome</keyword>
<dbReference type="PANTHER" id="PTHR22255">
    <property type="entry name" value="LP06548P"/>
    <property type="match status" value="1"/>
</dbReference>
<evidence type="ECO:0000256" key="1">
    <source>
        <dbReference type="SAM" id="MobiDB-lite"/>
    </source>
</evidence>
<dbReference type="InterPro" id="IPR055470">
    <property type="entry name" value="DUF7042"/>
</dbReference>
<dbReference type="EnsemblMetazoa" id="SCAU009159-RA">
    <property type="protein sequence ID" value="SCAU009159-PA"/>
    <property type="gene ID" value="SCAU009159"/>
</dbReference>
<dbReference type="Pfam" id="PF23070">
    <property type="entry name" value="DUF7043"/>
    <property type="match status" value="1"/>
</dbReference>
<dbReference type="GO" id="GO:0061909">
    <property type="term" value="P:autophagosome-lysosome fusion"/>
    <property type="evidence" value="ECO:0007669"/>
    <property type="project" value="TreeGrafter"/>
</dbReference>
<feature type="compositionally biased region" description="Low complexity" evidence="1">
    <location>
        <begin position="29"/>
        <end position="47"/>
    </location>
</feature>
<accession>A0A1I8PLB2</accession>
<dbReference type="VEuPathDB" id="VectorBase:SCAU009159"/>
<organism evidence="5 6">
    <name type="scientific">Stomoxys calcitrans</name>
    <name type="common">Stable fly</name>
    <name type="synonym">Conops calcitrans</name>
    <dbReference type="NCBI Taxonomy" id="35570"/>
    <lineage>
        <taxon>Eukaryota</taxon>
        <taxon>Metazoa</taxon>
        <taxon>Ecdysozoa</taxon>
        <taxon>Arthropoda</taxon>
        <taxon>Hexapoda</taxon>
        <taxon>Insecta</taxon>
        <taxon>Pterygota</taxon>
        <taxon>Neoptera</taxon>
        <taxon>Endopterygota</taxon>
        <taxon>Diptera</taxon>
        <taxon>Brachycera</taxon>
        <taxon>Muscomorpha</taxon>
        <taxon>Muscoidea</taxon>
        <taxon>Muscidae</taxon>
        <taxon>Stomoxys</taxon>
    </lineage>
</organism>
<feature type="region of interest" description="Disordered" evidence="1">
    <location>
        <begin position="139"/>
        <end position="161"/>
    </location>
</feature>
<dbReference type="InterPro" id="IPR055472">
    <property type="entry name" value="DUF7044"/>
</dbReference>
<sequence>MATATQMRATLIYLAPFLHPCKNVVPGTHQQQQHQQQQQQQQQQANMLSLPQPHYHQPQYQHLHHPRQLPLRDIDHEDVEDTSRQTHVAHGAETAPAALAMLTGSSGDSSCSNVRYGSSICGGNRNVTTMSRSTTQALLRTDGGGGEYSGGGDDDDGDGDRNNHNNNVINCNSTVINASIGGRQHCCNITATTTTTSTTAIRSSCCHNNAAPERQDLELQKLKQKQEQEQEDNTKHKDKCYENYEMPALETTTTTQHFYAANNKIRQQQEDEERHLVVVVVVDMEETSETPSKKTDKPSLSSYPTTMAGVATMAPCPLTMGVRTQAKQLPPAPPLATTTTTTTTTAALTSFVNYTNSRSTKYLRERGRRYFTMQQQQQQQPLQQRQRHDSGLPLKKHEEFQLHDGQQQQQQQQQQRSTKSPCGLSLDPLHGSSSTSSSSTTTTTSTSTIASGRLVLGSPATCAPYAVVIDNHNTAKCCNNNQMANTSLLSRCHCLNNMLSNASQPAQARRHQDPNDICEKTWPQPSSMSSNKDPSVCLQIDWSGVGSGVGYHHHHHRHPHHSFILRKSSEACSQRENEIFSSLKDNACAGRNGCNSRMTSNGMAITPLGHAVPKLPPSATHTLSCPSSTSSTPTSYTTILNKECRCFKNKRDIIIGSEKMRNASSSSTSSSTVMAVSSKSLEGSFASMCDDGSGSGSSCSRCSSYKDNASLLQLGLGLSTPSSPSSSITAPAPSSSQSSSPQSSLSACWLRWYWWLVALFGCSKITKTVTVSKWLFMWLLFAVLSSSAHCWAGRNDVPTNCTFPARWEGSWFLSGYQQSIHIKGSQFSYRGRCAASDGNKYLIVDEKGCHRCLVIYEKHKNVLQYKESECEGDSMYMHQSNPSAMAMRSVLNQKPSLGNGGDHRGGAHPNLNGHSRLSSSDQYIMRSNDDTNDYFCKGRETLQNLCDQIPGDALLYSLFRESAEPVKCPLKGPFIFTYNRGNGECKSPVSNIESCTEDSRLLLSFQACPDVVGTESTVEELTCLATWKDGNSRYLVGLVSHHHAISNEERYRCFVYEKISSLMDMGHFAGPSMSTSKDAEYKLAQSGDATCNGLDSAEVGSRIMSLRKPPITERCDFPAWFKGPRHWHVLMGNAVYNYHTNDGSIHIIKPNGYMDTRALCEQINKQTATEMMSVVHYTTGCQSGFMCMMFYRRDTHIIEIQTGKPASRLEDACAPDHFDINKTPYITLLASNPDPQICPMEGLYTLRGAIGPPYMTTRHKRNHNNKVHGFHSHHHLYESNERGVLHRRHTSLSFRNSNPNERSAWHSNTRGLPGRSRRDASSTTTKPNVTQASESTPQKDVTTQEILVVGNNTNVGFVQDPDSDTRLRSRRNVPECITNYKAQRQLWIGCTEPNLIDVRPLCNDEGDEEYSCHGSWTENGTVYIIARHKGTKHGVCISYRPTEGNNAKLVVGDACYRGTQKPPEHHLEASLSVFGKCGETGSPSGRMSILSWSQLATATFLTILLSQLPQQR</sequence>
<feature type="domain" description="DUF7042" evidence="2">
    <location>
        <begin position="964"/>
        <end position="1107"/>
    </location>
</feature>
<proteinExistence type="predicted"/>
<dbReference type="STRING" id="35570.A0A1I8PLB2"/>
<dbReference type="PANTHER" id="PTHR22255:SF9">
    <property type="entry name" value="LP06548P"/>
    <property type="match status" value="1"/>
</dbReference>
<feature type="compositionally biased region" description="Polar residues" evidence="1">
    <location>
        <begin position="1321"/>
        <end position="1342"/>
    </location>
</feature>
<evidence type="ECO:0000313" key="6">
    <source>
        <dbReference type="Proteomes" id="UP000095300"/>
    </source>
</evidence>
<dbReference type="OrthoDB" id="9979716at2759"/>
<protein>
    <submittedName>
        <fullName evidence="5">Uncharacterized protein</fullName>
    </submittedName>
</protein>
<evidence type="ECO:0000259" key="2">
    <source>
        <dbReference type="Pfam" id="PF23069"/>
    </source>
</evidence>
<evidence type="ECO:0000259" key="3">
    <source>
        <dbReference type="Pfam" id="PF23070"/>
    </source>
</evidence>
<dbReference type="SUPFAM" id="SSF81995">
    <property type="entry name" value="beta-sandwich domain of Sec23/24"/>
    <property type="match status" value="1"/>
</dbReference>
<feature type="domain" description="DUF7043" evidence="3">
    <location>
        <begin position="1112"/>
        <end position="1221"/>
    </location>
</feature>
<evidence type="ECO:0000259" key="4">
    <source>
        <dbReference type="Pfam" id="PF23071"/>
    </source>
</evidence>
<feature type="region of interest" description="Disordered" evidence="1">
    <location>
        <begin position="1293"/>
        <end position="1342"/>
    </location>
</feature>
<feature type="region of interest" description="Disordered" evidence="1">
    <location>
        <begin position="895"/>
        <end position="917"/>
    </location>
</feature>
<dbReference type="Pfam" id="PF23071">
    <property type="entry name" value="DUF7044"/>
    <property type="match status" value="1"/>
</dbReference>
<dbReference type="Pfam" id="PF23069">
    <property type="entry name" value="DUF7042"/>
    <property type="match status" value="1"/>
</dbReference>
<gene>
    <name evidence="5" type="primary">106083506</name>
</gene>
<feature type="region of interest" description="Disordered" evidence="1">
    <location>
        <begin position="401"/>
        <end position="447"/>
    </location>
</feature>
<name>A0A1I8PLB2_STOCA</name>
<feature type="compositionally biased region" description="Low complexity" evidence="1">
    <location>
        <begin position="432"/>
        <end position="447"/>
    </location>
</feature>
<dbReference type="InterPro" id="IPR055471">
    <property type="entry name" value="DUF7043"/>
</dbReference>
<feature type="compositionally biased region" description="Gly residues" evidence="1">
    <location>
        <begin position="142"/>
        <end position="151"/>
    </location>
</feature>
<dbReference type="Proteomes" id="UP000095300">
    <property type="component" value="Unassembled WGS sequence"/>
</dbReference>
<feature type="compositionally biased region" description="Low complexity" evidence="1">
    <location>
        <begin position="406"/>
        <end position="415"/>
    </location>
</feature>
<feature type="compositionally biased region" description="Polar residues" evidence="1">
    <location>
        <begin position="1293"/>
        <end position="1310"/>
    </location>
</feature>
<evidence type="ECO:0000313" key="5">
    <source>
        <dbReference type="EnsemblMetazoa" id="SCAU009159-PA"/>
    </source>
</evidence>
<reference evidence="5" key="1">
    <citation type="submission" date="2020-05" db="UniProtKB">
        <authorList>
            <consortium name="EnsemblMetazoa"/>
        </authorList>
    </citation>
    <scope>IDENTIFICATION</scope>
    <source>
        <strain evidence="5">USDA</strain>
    </source>
</reference>